<evidence type="ECO:0000313" key="1">
    <source>
        <dbReference type="EMBL" id="XBS88663.1"/>
    </source>
</evidence>
<organism evidence="1">
    <name type="scientific">Rhodanobacter sp. IGA1.0</name>
    <dbReference type="NCBI Taxonomy" id="3158582"/>
    <lineage>
        <taxon>Bacteria</taxon>
        <taxon>Pseudomonadati</taxon>
        <taxon>Pseudomonadota</taxon>
        <taxon>Gammaproteobacteria</taxon>
        <taxon>Lysobacterales</taxon>
        <taxon>Rhodanobacteraceae</taxon>
        <taxon>Rhodanobacter</taxon>
    </lineage>
</organism>
<accession>A0AAU7QH50</accession>
<gene>
    <name evidence="1" type="ORF">ABNK63_09575</name>
</gene>
<reference evidence="1" key="1">
    <citation type="submission" date="2024-06" db="EMBL/GenBank/DDBJ databases">
        <authorList>
            <person name="Sun Y."/>
        </authorList>
    </citation>
    <scope>NUCLEOTIDE SEQUENCE</scope>
    <source>
        <strain evidence="1">IGA1.0</strain>
    </source>
</reference>
<dbReference type="AlphaFoldDB" id="A0AAU7QH50"/>
<protein>
    <submittedName>
        <fullName evidence="1">Uncharacterized protein</fullName>
    </submittedName>
</protein>
<dbReference type="RefSeq" id="WP_350015482.1">
    <property type="nucleotide sequence ID" value="NZ_CP157948.1"/>
</dbReference>
<proteinExistence type="predicted"/>
<name>A0AAU7QH50_9GAMM</name>
<dbReference type="EMBL" id="CP157948">
    <property type="protein sequence ID" value="XBS88663.1"/>
    <property type="molecule type" value="Genomic_DNA"/>
</dbReference>
<sequence>MHEHSDTWTAADLLSYEKYIESTTGLERLSRVATADEEWVLSDWDGERYTIRFDKNFSKKHLATFSKDRERTEREAYFEWLNSGKTREAGENWQRAEHGLMNQKMRTTADNRNVADLCRCGHRFNRHPGAGACTQAGCGCPRFVTTFAASRIVQGKPVEDPLAGMKTARTTFIVLNWVPKADFESVVVQSIQAHEKPSGWKRGDPLAKAVNDEAVLKWDFGVARVGAVVQAQAGTDPATWVRKQGCYIKAKKIATDWGRQTWQVFHMESGPAHPAF</sequence>